<keyword evidence="1" id="KW-0479">Metal-binding</keyword>
<reference evidence="6" key="2">
    <citation type="submission" date="2023-03" db="EMBL/GenBank/DDBJ databases">
        <authorList>
            <person name="Inwood S.N."/>
            <person name="Skelly J.G."/>
            <person name="Guhlin J."/>
            <person name="Harrop T.W.R."/>
            <person name="Goldson S.G."/>
            <person name="Dearden P.K."/>
        </authorList>
    </citation>
    <scope>NUCLEOTIDE SEQUENCE</scope>
    <source>
        <strain evidence="6">Lincoln</strain>
        <tissue evidence="6">Whole body</tissue>
    </source>
</reference>
<evidence type="ECO:0000256" key="4">
    <source>
        <dbReference type="PROSITE-ProRule" id="PRU00449"/>
    </source>
</evidence>
<dbReference type="Gene3D" id="4.10.1110.10">
    <property type="entry name" value="AN1-like Zinc finger"/>
    <property type="match status" value="2"/>
</dbReference>
<dbReference type="GO" id="GO:0005737">
    <property type="term" value="C:cytoplasm"/>
    <property type="evidence" value="ECO:0007669"/>
    <property type="project" value="TreeGrafter"/>
</dbReference>
<evidence type="ECO:0000256" key="1">
    <source>
        <dbReference type="ARBA" id="ARBA00022723"/>
    </source>
</evidence>
<dbReference type="PANTHER" id="PTHR14677">
    <property type="entry name" value="ARSENITE INDUCUBLE RNA ASSOCIATED PROTEIN AIP-1-RELATED"/>
    <property type="match status" value="1"/>
</dbReference>
<dbReference type="AlphaFoldDB" id="A0AA39F5F8"/>
<evidence type="ECO:0000259" key="5">
    <source>
        <dbReference type="PROSITE" id="PS51039"/>
    </source>
</evidence>
<dbReference type="Pfam" id="PF01428">
    <property type="entry name" value="zf-AN1"/>
    <property type="match status" value="1"/>
</dbReference>
<sequence>MEFPKIGLHCGVKSCKQNDFLPTNCIYCAEIFCKNHFHILSHDCTKVNDNIVVEPRNAIEYFICSRELCSDRSPIEILCPKCKKHHCLAHRHHGCLEPSEEEILKKLTEWEKPKEVFAIAKNSVDSMITENLRKSKKVNVANKVQLMRLKGRAVGSKGIPTENRRYFLIYPPLSAPKKESRAIYVCDQWTVGRAIDSIAEILGIRNLNNVANAEKLRIFHYNGNILVDKVDIVLSDLFNNNTLVDGQNLILEYSNADKINSSLYK</sequence>
<dbReference type="Pfam" id="PF25327">
    <property type="entry name" value="UBL_ZFAND1"/>
    <property type="match status" value="1"/>
</dbReference>
<evidence type="ECO:0000313" key="7">
    <source>
        <dbReference type="Proteomes" id="UP001168972"/>
    </source>
</evidence>
<dbReference type="PROSITE" id="PS51039">
    <property type="entry name" value="ZF_AN1"/>
    <property type="match status" value="1"/>
</dbReference>
<dbReference type="GO" id="GO:0008270">
    <property type="term" value="F:zinc ion binding"/>
    <property type="evidence" value="ECO:0007669"/>
    <property type="project" value="UniProtKB-KW"/>
</dbReference>
<protein>
    <recommendedName>
        <fullName evidence="5">AN1-type domain-containing protein</fullName>
    </recommendedName>
</protein>
<evidence type="ECO:0000256" key="2">
    <source>
        <dbReference type="ARBA" id="ARBA00022771"/>
    </source>
</evidence>
<proteinExistence type="predicted"/>
<dbReference type="SMART" id="SM00154">
    <property type="entry name" value="ZnF_AN1"/>
    <property type="match status" value="1"/>
</dbReference>
<keyword evidence="7" id="KW-1185">Reference proteome</keyword>
<name>A0AA39F5F8_MICHY</name>
<dbReference type="Proteomes" id="UP001168972">
    <property type="component" value="Unassembled WGS sequence"/>
</dbReference>
<dbReference type="PANTHER" id="PTHR14677:SF20">
    <property type="entry name" value="ZINC FINGER AN1-TYPE CONTAINING 2A-RELATED"/>
    <property type="match status" value="1"/>
</dbReference>
<dbReference type="InterPro" id="IPR035896">
    <property type="entry name" value="AN1-like_Znf"/>
</dbReference>
<organism evidence="6 7">
    <name type="scientific">Microctonus hyperodae</name>
    <name type="common">Parasitoid wasp</name>
    <dbReference type="NCBI Taxonomy" id="165561"/>
    <lineage>
        <taxon>Eukaryota</taxon>
        <taxon>Metazoa</taxon>
        <taxon>Ecdysozoa</taxon>
        <taxon>Arthropoda</taxon>
        <taxon>Hexapoda</taxon>
        <taxon>Insecta</taxon>
        <taxon>Pterygota</taxon>
        <taxon>Neoptera</taxon>
        <taxon>Endopterygota</taxon>
        <taxon>Hymenoptera</taxon>
        <taxon>Apocrita</taxon>
        <taxon>Ichneumonoidea</taxon>
        <taxon>Braconidae</taxon>
        <taxon>Euphorinae</taxon>
        <taxon>Microctonus</taxon>
    </lineage>
</organism>
<gene>
    <name evidence="6" type="ORF">PV327_006977</name>
</gene>
<comment type="caution">
    <text evidence="6">The sequence shown here is derived from an EMBL/GenBank/DDBJ whole genome shotgun (WGS) entry which is preliminary data.</text>
</comment>
<dbReference type="SUPFAM" id="SSF118310">
    <property type="entry name" value="AN1-like Zinc finger"/>
    <property type="match status" value="1"/>
</dbReference>
<feature type="domain" description="AN1-type" evidence="5">
    <location>
        <begin position="4"/>
        <end position="52"/>
    </location>
</feature>
<evidence type="ECO:0000313" key="6">
    <source>
        <dbReference type="EMBL" id="KAK0163277.1"/>
    </source>
</evidence>
<keyword evidence="2 4" id="KW-0863">Zinc-finger</keyword>
<dbReference type="InterPro" id="IPR057358">
    <property type="entry name" value="UBL_ZFAND1-like"/>
</dbReference>
<keyword evidence="3" id="KW-0862">Zinc</keyword>
<dbReference type="InterPro" id="IPR000058">
    <property type="entry name" value="Znf_AN1"/>
</dbReference>
<dbReference type="EMBL" id="JAQQBR010001833">
    <property type="protein sequence ID" value="KAK0163277.1"/>
    <property type="molecule type" value="Genomic_DNA"/>
</dbReference>
<reference evidence="6" key="1">
    <citation type="journal article" date="2023" name="bioRxiv">
        <title>Scaffold-level genome assemblies of two parasitoid biocontrol wasps reveal the parthenogenesis mechanism and an associated novel virus.</title>
        <authorList>
            <person name="Inwood S."/>
            <person name="Skelly J."/>
            <person name="Guhlin J."/>
            <person name="Harrop T."/>
            <person name="Goldson S."/>
            <person name="Dearden P."/>
        </authorList>
    </citation>
    <scope>NUCLEOTIDE SEQUENCE</scope>
    <source>
        <strain evidence="6">Lincoln</strain>
        <tissue evidence="6">Whole body</tissue>
    </source>
</reference>
<evidence type="ECO:0000256" key="3">
    <source>
        <dbReference type="ARBA" id="ARBA00022833"/>
    </source>
</evidence>
<accession>A0AA39F5F8</accession>